<gene>
    <name evidence="2" type="ORF">AWR36_010705</name>
</gene>
<feature type="transmembrane region" description="Helical" evidence="1">
    <location>
        <begin position="230"/>
        <end position="246"/>
    </location>
</feature>
<name>A0ABX4HYG7_9GAMM</name>
<sequence>MFERQMPDHFGGALWADQTLAHPLGIAALVAALVALFFLPRRYAMLPLILIAVALPGAQRIAVLTMDFTFIRIVILATLALAAFRGHARGLQLGMPDLLIGLWVFWGVTAGGILSGSFSGVLSGIGGAIDTLGAYLIGRIYIRSLPDLRRLLVWLAIIAIPMLAFFLVEQFTGRNLFGLFGGVPEETMVRNGRMRAQGPFSHPLMAGVFWASLLPCLGALWMARAGSRPALALSMVCMGLIVANTASSTPIMAVLFGIFGMGLFLFRRYLRILVTGVFLAMVGLHMVMEMPIWHLIARIDLSNGSTGWHRYNLIQQFINHFDEWWAVGTEFTGHWGWGLQDITNQYVLQGVAGGLLQLVLFVALLTSVFLRLGRKLRVTRNRAAYWLLWGVGVSLFVHCMSFIAVSYFGQLVCLFYVFLGSTVAVSERSRRPAQRQAPAMLHQPSPLGSPG</sequence>
<feature type="transmembrane region" description="Helical" evidence="1">
    <location>
        <begin position="20"/>
        <end position="39"/>
    </location>
</feature>
<evidence type="ECO:0000256" key="1">
    <source>
        <dbReference type="SAM" id="Phobius"/>
    </source>
</evidence>
<feature type="transmembrane region" description="Helical" evidence="1">
    <location>
        <begin position="204"/>
        <end position="223"/>
    </location>
</feature>
<keyword evidence="3" id="KW-1185">Reference proteome</keyword>
<feature type="transmembrane region" description="Helical" evidence="1">
    <location>
        <begin position="277"/>
        <end position="296"/>
    </location>
</feature>
<keyword evidence="1" id="KW-1133">Transmembrane helix</keyword>
<feature type="transmembrane region" description="Helical" evidence="1">
    <location>
        <begin position="409"/>
        <end position="426"/>
    </location>
</feature>
<evidence type="ECO:0000313" key="2">
    <source>
        <dbReference type="EMBL" id="PCO05187.1"/>
    </source>
</evidence>
<dbReference type="Proteomes" id="UP000218427">
    <property type="component" value="Unassembled WGS sequence"/>
</dbReference>
<accession>A0ABX4HYG7</accession>
<feature type="transmembrane region" description="Helical" evidence="1">
    <location>
        <begin position="151"/>
        <end position="168"/>
    </location>
</feature>
<keyword evidence="1" id="KW-0472">Membrane</keyword>
<evidence type="ECO:0008006" key="4">
    <source>
        <dbReference type="Google" id="ProtNLM"/>
    </source>
</evidence>
<comment type="caution">
    <text evidence="2">The sequence shown here is derived from an EMBL/GenBank/DDBJ whole genome shotgun (WGS) entry which is preliminary data.</text>
</comment>
<feature type="transmembrane region" description="Helical" evidence="1">
    <location>
        <begin position="346"/>
        <end position="372"/>
    </location>
</feature>
<feature type="transmembrane region" description="Helical" evidence="1">
    <location>
        <begin position="46"/>
        <end position="63"/>
    </location>
</feature>
<feature type="transmembrane region" description="Helical" evidence="1">
    <location>
        <begin position="69"/>
        <end position="86"/>
    </location>
</feature>
<dbReference type="EMBL" id="LRFG02000003">
    <property type="protein sequence ID" value="PCO05187.1"/>
    <property type="molecule type" value="Genomic_DNA"/>
</dbReference>
<feature type="transmembrane region" description="Helical" evidence="1">
    <location>
        <begin position="98"/>
        <end position="115"/>
    </location>
</feature>
<evidence type="ECO:0000313" key="3">
    <source>
        <dbReference type="Proteomes" id="UP000218427"/>
    </source>
</evidence>
<feature type="transmembrane region" description="Helical" evidence="1">
    <location>
        <begin position="384"/>
        <end position="403"/>
    </location>
</feature>
<protein>
    <recommendedName>
        <fullName evidence="4">O-antigen ligase</fullName>
    </recommendedName>
</protein>
<keyword evidence="1" id="KW-0812">Transmembrane</keyword>
<reference evidence="2" key="1">
    <citation type="submission" date="2017-08" db="EMBL/GenBank/DDBJ databases">
        <title>Microbulbifer marisrubri sp. nov., a halophilic alphaproteobacterium isolated from marine sediment of the Yellow Sea, China.</title>
        <authorList>
            <person name="Zhang G."/>
            <person name="Xiong Q."/>
        </authorList>
    </citation>
    <scope>NUCLEOTIDE SEQUENCE [LARGE SCALE GENOMIC DNA]</scope>
    <source>
        <strain evidence="2">WRN-8</strain>
    </source>
</reference>
<organism evidence="2 3">
    <name type="scientific">Microbulbifer flavimaris</name>
    <dbReference type="NCBI Taxonomy" id="1781068"/>
    <lineage>
        <taxon>Bacteria</taxon>
        <taxon>Pseudomonadati</taxon>
        <taxon>Pseudomonadota</taxon>
        <taxon>Gammaproteobacteria</taxon>
        <taxon>Cellvibrionales</taxon>
        <taxon>Microbulbiferaceae</taxon>
        <taxon>Microbulbifer</taxon>
    </lineage>
</organism>
<dbReference type="RefSeq" id="WP_067084610.1">
    <property type="nucleotide sequence ID" value="NZ_LRFG02000003.1"/>
</dbReference>
<proteinExistence type="predicted"/>